<dbReference type="GeneID" id="33568447"/>
<organism evidence="1 2">
    <name type="scientific">Lobosporangium transversale</name>
    <dbReference type="NCBI Taxonomy" id="64571"/>
    <lineage>
        <taxon>Eukaryota</taxon>
        <taxon>Fungi</taxon>
        <taxon>Fungi incertae sedis</taxon>
        <taxon>Mucoromycota</taxon>
        <taxon>Mortierellomycotina</taxon>
        <taxon>Mortierellomycetes</taxon>
        <taxon>Mortierellales</taxon>
        <taxon>Mortierellaceae</taxon>
        <taxon>Lobosporangium</taxon>
    </lineage>
</organism>
<comment type="caution">
    <text evidence="1">The sequence shown here is derived from an EMBL/GenBank/DDBJ whole genome shotgun (WGS) entry which is preliminary data.</text>
</comment>
<gene>
    <name evidence="1" type="ORF">BCR41DRAFT_371410</name>
</gene>
<dbReference type="AlphaFoldDB" id="A0A1Y2GN22"/>
<dbReference type="EMBL" id="MCFF01000022">
    <property type="protein sequence ID" value="ORZ13900.1"/>
    <property type="molecule type" value="Genomic_DNA"/>
</dbReference>
<sequence>MIALHRIVAFACVSENIILKQHPTKSIIDCLSFKPTSLLIKRICFFGCNSFRGPVSQLPQKKLKVERSTTHSGLMHEHASWRSNYCYSIYEIGEVDGVHPCVAGQAKKNKSFGVLNCLVNSIHAKKCVWTWLKTGFFQTMTQKGLNKEGEYRNHGSILGNCTTLQSRRRCSGIQNGSQ</sequence>
<protein>
    <submittedName>
        <fullName evidence="1">Uncharacterized protein</fullName>
    </submittedName>
</protein>
<dbReference type="RefSeq" id="XP_021880684.1">
    <property type="nucleotide sequence ID" value="XM_022026604.1"/>
</dbReference>
<proteinExistence type="predicted"/>
<evidence type="ECO:0000313" key="1">
    <source>
        <dbReference type="EMBL" id="ORZ13900.1"/>
    </source>
</evidence>
<accession>A0A1Y2GN22</accession>
<keyword evidence="2" id="KW-1185">Reference proteome</keyword>
<dbReference type="InParanoid" id="A0A1Y2GN22"/>
<evidence type="ECO:0000313" key="2">
    <source>
        <dbReference type="Proteomes" id="UP000193648"/>
    </source>
</evidence>
<dbReference type="Proteomes" id="UP000193648">
    <property type="component" value="Unassembled WGS sequence"/>
</dbReference>
<name>A0A1Y2GN22_9FUNG</name>
<reference evidence="1 2" key="1">
    <citation type="submission" date="2016-07" db="EMBL/GenBank/DDBJ databases">
        <title>Pervasive Adenine N6-methylation of Active Genes in Fungi.</title>
        <authorList>
            <consortium name="DOE Joint Genome Institute"/>
            <person name="Mondo S.J."/>
            <person name="Dannebaum R.O."/>
            <person name="Kuo R.C."/>
            <person name="Labutti K."/>
            <person name="Haridas S."/>
            <person name="Kuo A."/>
            <person name="Salamov A."/>
            <person name="Ahrendt S.R."/>
            <person name="Lipzen A."/>
            <person name="Sullivan W."/>
            <person name="Andreopoulos W.B."/>
            <person name="Clum A."/>
            <person name="Lindquist E."/>
            <person name="Daum C."/>
            <person name="Ramamoorthy G.K."/>
            <person name="Gryganskyi A."/>
            <person name="Culley D."/>
            <person name="Magnuson J.K."/>
            <person name="James T.Y."/>
            <person name="O'Malley M.A."/>
            <person name="Stajich J.E."/>
            <person name="Spatafora J.W."/>
            <person name="Visel A."/>
            <person name="Grigoriev I.V."/>
        </authorList>
    </citation>
    <scope>NUCLEOTIDE SEQUENCE [LARGE SCALE GENOMIC DNA]</scope>
    <source>
        <strain evidence="1 2">NRRL 3116</strain>
    </source>
</reference>